<dbReference type="PANTHER" id="PTHR47649:SF1">
    <property type="entry name" value="RIBONUCLEASE D"/>
    <property type="match status" value="1"/>
</dbReference>
<dbReference type="InterPro" id="IPR012337">
    <property type="entry name" value="RNaseH-like_sf"/>
</dbReference>
<accession>A0A2Z2LC35</accession>
<proteinExistence type="predicted"/>
<sequence>MAVFVHSNDLPDGLDLGGIIAVDTETMGLVCRRDRVCLVQLSSGDGDAHLVKFSGDYSAPNLRRIISNQDIMKIFHFARFDVAAIRHCFGMWAIPCYCTKIASRLVRTYTNHHGLKDLCYELLGVKISKAQQSSDWGREVLTSEQLSYAAADVIYLHDIKKKLDMMLEREDKQELAESCFKFIPARAELDLLGWDGVDIFSHQTQL</sequence>
<dbReference type="Proteomes" id="UP000259762">
    <property type="component" value="Chromosome"/>
</dbReference>
<reference evidence="2 3" key="2">
    <citation type="journal article" date="2019" name="BMC Genomics">
        <title>The Anaplasma ovis genome reveals a high proportion of pseudogenes.</title>
        <authorList>
            <person name="Liu Z."/>
            <person name="Peasley A.M."/>
            <person name="Yang J."/>
            <person name="Li Y."/>
            <person name="Guan G."/>
            <person name="Luo J."/>
            <person name="Yin H."/>
            <person name="Brayton K.A."/>
        </authorList>
    </citation>
    <scope>NUCLEOTIDE SEQUENCE [LARGE SCALE GENOMIC DNA]</scope>
    <source>
        <strain evidence="2 3">Haibei</strain>
    </source>
</reference>
<evidence type="ECO:0000313" key="3">
    <source>
        <dbReference type="Proteomes" id="UP000259762"/>
    </source>
</evidence>
<evidence type="ECO:0000313" key="2">
    <source>
        <dbReference type="EMBL" id="ASI47903.1"/>
    </source>
</evidence>
<dbReference type="InterPro" id="IPR051086">
    <property type="entry name" value="RNase_D-like"/>
</dbReference>
<dbReference type="InterPro" id="IPR036397">
    <property type="entry name" value="RNaseH_sf"/>
</dbReference>
<name>A0A2Z2LC35_9RICK</name>
<dbReference type="EMBL" id="CP015994">
    <property type="protein sequence ID" value="ASI47903.1"/>
    <property type="molecule type" value="Genomic_DNA"/>
</dbReference>
<reference evidence="3" key="1">
    <citation type="submission" date="2018-06" db="EMBL/GenBank/DDBJ databases">
        <title>The Anaplasma ovis genome reveals a high proportion of pseudogenes.</title>
        <authorList>
            <person name="Liu Z."/>
            <person name="Peasley A.M."/>
            <person name="Yang J."/>
            <person name="Li Y."/>
            <person name="Guan G."/>
            <person name="Luo J."/>
            <person name="Yin H."/>
            <person name="Brayton K.A."/>
        </authorList>
    </citation>
    <scope>NUCLEOTIDE SEQUENCE [LARGE SCALE GENOMIC DNA]</scope>
    <source>
        <strain evidence="3">Haibei</strain>
    </source>
</reference>
<gene>
    <name evidence="2" type="ORF">AOV_03740</name>
</gene>
<dbReference type="Gene3D" id="3.30.420.10">
    <property type="entry name" value="Ribonuclease H-like superfamily/Ribonuclease H"/>
    <property type="match status" value="1"/>
</dbReference>
<dbReference type="Pfam" id="PF01612">
    <property type="entry name" value="DNA_pol_A_exo1"/>
    <property type="match status" value="1"/>
</dbReference>
<dbReference type="AlphaFoldDB" id="A0A2Z2LC35"/>
<dbReference type="CDD" id="cd06142">
    <property type="entry name" value="RNaseD_exo"/>
    <property type="match status" value="1"/>
</dbReference>
<dbReference type="SUPFAM" id="SSF53098">
    <property type="entry name" value="Ribonuclease H-like"/>
    <property type="match status" value="1"/>
</dbReference>
<protein>
    <submittedName>
        <fullName evidence="2">Ribonuclease D</fullName>
    </submittedName>
</protein>
<dbReference type="RefSeq" id="WP_075139196.1">
    <property type="nucleotide sequence ID" value="NZ_CP015994.1"/>
</dbReference>
<feature type="domain" description="3'-5' exonuclease" evidence="1">
    <location>
        <begin position="1"/>
        <end position="168"/>
    </location>
</feature>
<dbReference type="InterPro" id="IPR002562">
    <property type="entry name" value="3'-5'_exonuclease_dom"/>
</dbReference>
<keyword evidence="3" id="KW-1185">Reference proteome</keyword>
<organism evidence="2 3">
    <name type="scientific">Anaplasma ovis str. Haibei</name>
    <dbReference type="NCBI Taxonomy" id="1248439"/>
    <lineage>
        <taxon>Bacteria</taxon>
        <taxon>Pseudomonadati</taxon>
        <taxon>Pseudomonadota</taxon>
        <taxon>Alphaproteobacteria</taxon>
        <taxon>Rickettsiales</taxon>
        <taxon>Anaplasmataceae</taxon>
        <taxon>Anaplasma</taxon>
    </lineage>
</organism>
<dbReference type="GO" id="GO:0006139">
    <property type="term" value="P:nucleobase-containing compound metabolic process"/>
    <property type="evidence" value="ECO:0007669"/>
    <property type="project" value="InterPro"/>
</dbReference>
<dbReference type="KEGG" id="aoh:AOV_03740"/>
<dbReference type="GO" id="GO:0008408">
    <property type="term" value="F:3'-5' exonuclease activity"/>
    <property type="evidence" value="ECO:0007669"/>
    <property type="project" value="InterPro"/>
</dbReference>
<dbReference type="GO" id="GO:0003676">
    <property type="term" value="F:nucleic acid binding"/>
    <property type="evidence" value="ECO:0007669"/>
    <property type="project" value="InterPro"/>
</dbReference>
<dbReference type="OrthoDB" id="4224322at2"/>
<evidence type="ECO:0000259" key="1">
    <source>
        <dbReference type="SMART" id="SM00474"/>
    </source>
</evidence>
<dbReference type="SMART" id="SM00474">
    <property type="entry name" value="35EXOc"/>
    <property type="match status" value="1"/>
</dbReference>
<dbReference type="PANTHER" id="PTHR47649">
    <property type="entry name" value="RIBONUCLEASE D"/>
    <property type="match status" value="1"/>
</dbReference>